<dbReference type="GO" id="GO:0005886">
    <property type="term" value="C:plasma membrane"/>
    <property type="evidence" value="ECO:0007669"/>
    <property type="project" value="TreeGrafter"/>
</dbReference>
<dbReference type="NCBIfam" id="TIGR00254">
    <property type="entry name" value="GGDEF"/>
    <property type="match status" value="1"/>
</dbReference>
<keyword evidence="1" id="KW-0812">Transmembrane</keyword>
<dbReference type="SMART" id="SM00267">
    <property type="entry name" value="GGDEF"/>
    <property type="match status" value="1"/>
</dbReference>
<dbReference type="InterPro" id="IPR000160">
    <property type="entry name" value="GGDEF_dom"/>
</dbReference>
<accession>A0AAU6U3L0</accession>
<dbReference type="PROSITE" id="PS50887">
    <property type="entry name" value="GGDEF"/>
    <property type="match status" value="1"/>
</dbReference>
<dbReference type="SUPFAM" id="SSF55073">
    <property type="entry name" value="Nucleotide cyclase"/>
    <property type="match status" value="1"/>
</dbReference>
<sequence>MTFSYSRLANVLFWVLLGLSLLAVLLFEFGPDRRLDMLANARLSVAVQDDRIHGGASVTTLLSAAGQQSGYPAPTDKPAIDCQLREGYEYPFCELILTLSLPEQGIDLSRFEGARIQLQVEGPEPQFWRLYLRNYNPIYSRAGDATSHKFNEVIFRPDDYGRLQDVPLRVFTPATWWIQQYRIPLAQQGEDLRHVYAVEIASGVGMQPGHYRLVLERMEFYGRWVQPGAFYRPLLLSWLVYGLLLFMVQHLLMRDRLRKAREARQVAEARSQSLCEQTRRTEEEARYDPLTGALNRFGGNKLLAELGDMPLSFIYIDIDHFKLVNDGHGHPVGDEVLKHMVSEVLRHCDSLCRLVRWGGEEFVLVCLHYEQARAKALAERMRAALVAYPHWPLALSITASFGVAERRGDPLEQVLKRADEALYQAKKRGRNRVEVE</sequence>
<dbReference type="EMBL" id="CP095353">
    <property type="protein sequence ID" value="XAG68232.1"/>
    <property type="molecule type" value="Genomic_DNA"/>
</dbReference>
<dbReference type="GO" id="GO:1902201">
    <property type="term" value="P:negative regulation of bacterial-type flagellum-dependent cell motility"/>
    <property type="evidence" value="ECO:0007669"/>
    <property type="project" value="TreeGrafter"/>
</dbReference>
<protein>
    <submittedName>
        <fullName evidence="3">GGDEF domain-containing protein</fullName>
    </submittedName>
</protein>
<dbReference type="InterPro" id="IPR043128">
    <property type="entry name" value="Rev_trsase/Diguanyl_cyclase"/>
</dbReference>
<dbReference type="Gene3D" id="3.30.70.270">
    <property type="match status" value="1"/>
</dbReference>
<dbReference type="GO" id="GO:0052621">
    <property type="term" value="F:diguanylate cyclase activity"/>
    <property type="evidence" value="ECO:0007669"/>
    <property type="project" value="TreeGrafter"/>
</dbReference>
<organism evidence="3">
    <name type="scientific">bacterium 19CA06SA08-2</name>
    <dbReference type="NCBI Taxonomy" id="2920658"/>
    <lineage>
        <taxon>Bacteria</taxon>
    </lineage>
</organism>
<dbReference type="AlphaFoldDB" id="A0AAU6U3L0"/>
<feature type="transmembrane region" description="Helical" evidence="1">
    <location>
        <begin position="230"/>
        <end position="252"/>
    </location>
</feature>
<dbReference type="Pfam" id="PF00990">
    <property type="entry name" value="GGDEF"/>
    <property type="match status" value="1"/>
</dbReference>
<dbReference type="PANTHER" id="PTHR45138">
    <property type="entry name" value="REGULATORY COMPONENTS OF SENSORY TRANSDUCTION SYSTEM"/>
    <property type="match status" value="1"/>
</dbReference>
<evidence type="ECO:0000313" key="3">
    <source>
        <dbReference type="EMBL" id="XAG68232.1"/>
    </source>
</evidence>
<evidence type="ECO:0000256" key="1">
    <source>
        <dbReference type="SAM" id="Phobius"/>
    </source>
</evidence>
<evidence type="ECO:0000259" key="2">
    <source>
        <dbReference type="PROSITE" id="PS50887"/>
    </source>
</evidence>
<keyword evidence="1" id="KW-1133">Transmembrane helix</keyword>
<reference evidence="3" key="1">
    <citation type="submission" date="2022-03" db="EMBL/GenBank/DDBJ databases">
        <title>Sea Food Isolates.</title>
        <authorList>
            <person name="Li c."/>
        </authorList>
    </citation>
    <scope>NUCLEOTIDE SEQUENCE</scope>
    <source>
        <strain evidence="3">19CA06SA08-2</strain>
    </source>
</reference>
<dbReference type="PANTHER" id="PTHR45138:SF2">
    <property type="entry name" value="DIGUANYLATE CYCLASE VDCA"/>
    <property type="match status" value="1"/>
</dbReference>
<keyword evidence="1" id="KW-0472">Membrane</keyword>
<name>A0AAU6U3L0_UNCXX</name>
<dbReference type="InterPro" id="IPR050469">
    <property type="entry name" value="Diguanylate_Cyclase"/>
</dbReference>
<proteinExistence type="predicted"/>
<dbReference type="InterPro" id="IPR029787">
    <property type="entry name" value="Nucleotide_cyclase"/>
</dbReference>
<feature type="domain" description="GGDEF" evidence="2">
    <location>
        <begin position="309"/>
        <end position="436"/>
    </location>
</feature>
<dbReference type="CDD" id="cd01949">
    <property type="entry name" value="GGDEF"/>
    <property type="match status" value="1"/>
</dbReference>
<gene>
    <name evidence="3" type="ORF">MRM75_16550</name>
</gene>
<dbReference type="GO" id="GO:0043709">
    <property type="term" value="P:cell adhesion involved in single-species biofilm formation"/>
    <property type="evidence" value="ECO:0007669"/>
    <property type="project" value="TreeGrafter"/>
</dbReference>